<sequence length="129" mass="14523">MRCPPVASSLKGCPQFEDKFDPFIMPDLILQSTAEPSGDSRKRKAQDDGDEGIYWKINWSRFDRYIRDDLTLELLVPKGSPERTTHNLTQTVRSLLKANEVRISPVATINSAPISDVHGNGDPLMVKRI</sequence>
<dbReference type="GO" id="GO:0003677">
    <property type="term" value="F:DNA binding"/>
    <property type="evidence" value="ECO:0007669"/>
    <property type="project" value="InterPro"/>
</dbReference>
<keyword evidence="3" id="KW-1185">Reference proteome</keyword>
<feature type="domain" description="RNA polymerase III Rpc82 C -terminal" evidence="1">
    <location>
        <begin position="25"/>
        <end position="109"/>
    </location>
</feature>
<dbReference type="WBParaSite" id="NBR_0000459401-mRNA-1">
    <property type="protein sequence ID" value="NBR_0000459401-mRNA-1"/>
    <property type="gene ID" value="NBR_0000459401"/>
</dbReference>
<dbReference type="EMBL" id="UYSL01008972">
    <property type="protein sequence ID" value="VDL68184.1"/>
    <property type="molecule type" value="Genomic_DNA"/>
</dbReference>
<proteinExistence type="predicted"/>
<dbReference type="Proteomes" id="UP000271162">
    <property type="component" value="Unassembled WGS sequence"/>
</dbReference>
<organism evidence="4">
    <name type="scientific">Nippostrongylus brasiliensis</name>
    <name type="common">Rat hookworm</name>
    <dbReference type="NCBI Taxonomy" id="27835"/>
    <lineage>
        <taxon>Eukaryota</taxon>
        <taxon>Metazoa</taxon>
        <taxon>Ecdysozoa</taxon>
        <taxon>Nematoda</taxon>
        <taxon>Chromadorea</taxon>
        <taxon>Rhabditida</taxon>
        <taxon>Rhabditina</taxon>
        <taxon>Rhabditomorpha</taxon>
        <taxon>Strongyloidea</taxon>
        <taxon>Heligmosomidae</taxon>
        <taxon>Nippostrongylus</taxon>
    </lineage>
</organism>
<reference evidence="2 3" key="2">
    <citation type="submission" date="2018-11" db="EMBL/GenBank/DDBJ databases">
        <authorList>
            <consortium name="Pathogen Informatics"/>
        </authorList>
    </citation>
    <scope>NUCLEOTIDE SEQUENCE [LARGE SCALE GENOMIC DNA]</scope>
</reference>
<evidence type="ECO:0000313" key="3">
    <source>
        <dbReference type="Proteomes" id="UP000271162"/>
    </source>
</evidence>
<protein>
    <submittedName>
        <fullName evidence="4">DNA-directed RNA polymerase III subunit RPC3 (inferred by orthology to a human protein)</fullName>
    </submittedName>
</protein>
<reference evidence="4" key="1">
    <citation type="submission" date="2017-02" db="UniProtKB">
        <authorList>
            <consortium name="WormBaseParasite"/>
        </authorList>
    </citation>
    <scope>IDENTIFICATION</scope>
</reference>
<dbReference type="InterPro" id="IPR008806">
    <property type="entry name" value="RNA_pol_III_Rpc82_C"/>
</dbReference>
<accession>A0A0N4XPZ2</accession>
<dbReference type="STRING" id="27835.A0A0N4XPZ2"/>
<evidence type="ECO:0000313" key="4">
    <source>
        <dbReference type="WBParaSite" id="NBR_0000459401-mRNA-1"/>
    </source>
</evidence>
<dbReference type="GO" id="GO:0006351">
    <property type="term" value="P:DNA-templated transcription"/>
    <property type="evidence" value="ECO:0007669"/>
    <property type="project" value="InterPro"/>
</dbReference>
<evidence type="ECO:0000259" key="1">
    <source>
        <dbReference type="Pfam" id="PF05645"/>
    </source>
</evidence>
<dbReference type="Pfam" id="PF05645">
    <property type="entry name" value="RNA_pol_Rpc82"/>
    <property type="match status" value="1"/>
</dbReference>
<dbReference type="AlphaFoldDB" id="A0A0N4XPZ2"/>
<name>A0A0N4XPZ2_NIPBR</name>
<gene>
    <name evidence="2" type="ORF">NBR_LOCUS4595</name>
</gene>
<evidence type="ECO:0000313" key="2">
    <source>
        <dbReference type="EMBL" id="VDL68184.1"/>
    </source>
</evidence>